<keyword evidence="3" id="KW-1185">Reference proteome</keyword>
<name>A0A9P5VCG2_9FUNG</name>
<evidence type="ECO:0000256" key="1">
    <source>
        <dbReference type="SAM" id="MobiDB-lite"/>
    </source>
</evidence>
<dbReference type="AlphaFoldDB" id="A0A9P5VCG2"/>
<organism evidence="2 3">
    <name type="scientific">Linnemannia schmuckeri</name>
    <dbReference type="NCBI Taxonomy" id="64567"/>
    <lineage>
        <taxon>Eukaryota</taxon>
        <taxon>Fungi</taxon>
        <taxon>Fungi incertae sedis</taxon>
        <taxon>Mucoromycota</taxon>
        <taxon>Mortierellomycotina</taxon>
        <taxon>Mortierellomycetes</taxon>
        <taxon>Mortierellales</taxon>
        <taxon>Mortierellaceae</taxon>
        <taxon>Linnemannia</taxon>
    </lineage>
</organism>
<proteinExistence type="predicted"/>
<dbReference type="Gene3D" id="3.80.10.10">
    <property type="entry name" value="Ribonuclease Inhibitor"/>
    <property type="match status" value="1"/>
</dbReference>
<feature type="region of interest" description="Disordered" evidence="1">
    <location>
        <begin position="40"/>
        <end position="65"/>
    </location>
</feature>
<dbReference type="EMBL" id="JAAAUQ010000264">
    <property type="protein sequence ID" value="KAF9152164.1"/>
    <property type="molecule type" value="Genomic_DNA"/>
</dbReference>
<dbReference type="Proteomes" id="UP000748756">
    <property type="component" value="Unassembled WGS sequence"/>
</dbReference>
<evidence type="ECO:0000313" key="3">
    <source>
        <dbReference type="Proteomes" id="UP000748756"/>
    </source>
</evidence>
<dbReference type="OrthoDB" id="2420961at2759"/>
<sequence length="302" mass="34469">MSFRFPRIFEAWSEFFFACRSSPIQLFELGLRSNSGIEALESSSGEHESESGGTDSEDKLTMPRRQDPLPRLKVLQLPRFEDDTTAADIKEILDHYTNLTTLHFQDVTSAEIQSELTKIVVASCPFLKNVSFDGCASVAGPMFPCMLMSAFQEQQVEEFGWNSAKHPVRRPETSAMFWKHSKSLRTIVIGMYCRFESELLCSVLEACEGLEELSVQRGHIGALYDFMPVAFIKLGDHSVEHKPWACTRLRHLELSFGISLLPQSLGQEPYYNRRLARDGLSNEELQYFRVFEQLYRQIGSLT</sequence>
<accession>A0A9P5VCG2</accession>
<reference evidence="2" key="1">
    <citation type="journal article" date="2020" name="Fungal Divers.">
        <title>Resolving the Mortierellaceae phylogeny through synthesis of multi-gene phylogenetics and phylogenomics.</title>
        <authorList>
            <person name="Vandepol N."/>
            <person name="Liber J."/>
            <person name="Desiro A."/>
            <person name="Na H."/>
            <person name="Kennedy M."/>
            <person name="Barry K."/>
            <person name="Grigoriev I.V."/>
            <person name="Miller A.N."/>
            <person name="O'Donnell K."/>
            <person name="Stajich J.E."/>
            <person name="Bonito G."/>
        </authorList>
    </citation>
    <scope>NUCLEOTIDE SEQUENCE</scope>
    <source>
        <strain evidence="2">NRRL 6426</strain>
    </source>
</reference>
<evidence type="ECO:0000313" key="2">
    <source>
        <dbReference type="EMBL" id="KAF9152164.1"/>
    </source>
</evidence>
<dbReference type="SUPFAM" id="SSF52047">
    <property type="entry name" value="RNI-like"/>
    <property type="match status" value="1"/>
</dbReference>
<protein>
    <submittedName>
        <fullName evidence="2">Uncharacterized protein</fullName>
    </submittedName>
</protein>
<gene>
    <name evidence="2" type="ORF">BG015_005682</name>
</gene>
<comment type="caution">
    <text evidence="2">The sequence shown here is derived from an EMBL/GenBank/DDBJ whole genome shotgun (WGS) entry which is preliminary data.</text>
</comment>
<feature type="compositionally biased region" description="Basic and acidic residues" evidence="1">
    <location>
        <begin position="44"/>
        <end position="65"/>
    </location>
</feature>
<dbReference type="InterPro" id="IPR032675">
    <property type="entry name" value="LRR_dom_sf"/>
</dbReference>